<keyword evidence="7 10" id="KW-0472">Membrane</keyword>
<keyword evidence="4 10" id="KW-0812">Transmembrane</keyword>
<dbReference type="OrthoDB" id="6699552at2759"/>
<dbReference type="KEGG" id="tnl:113494005"/>
<evidence type="ECO:0000256" key="5">
    <source>
        <dbReference type="ARBA" id="ARBA00022847"/>
    </source>
</evidence>
<dbReference type="SUPFAM" id="SSF161070">
    <property type="entry name" value="SNF-like"/>
    <property type="match status" value="1"/>
</dbReference>
<dbReference type="RefSeq" id="XP_026727905.1">
    <property type="nucleotide sequence ID" value="XM_026872104.1"/>
</dbReference>
<dbReference type="GO" id="GO:0035725">
    <property type="term" value="P:sodium ion transmembrane transport"/>
    <property type="evidence" value="ECO:0007669"/>
    <property type="project" value="TreeGrafter"/>
</dbReference>
<accession>A0A7E5VHW7</accession>
<dbReference type="GO" id="GO:0005886">
    <property type="term" value="C:plasma membrane"/>
    <property type="evidence" value="ECO:0007669"/>
    <property type="project" value="TreeGrafter"/>
</dbReference>
<dbReference type="InterPro" id="IPR000175">
    <property type="entry name" value="Na/ntran_symport"/>
</dbReference>
<dbReference type="GO" id="GO:0046872">
    <property type="term" value="F:metal ion binding"/>
    <property type="evidence" value="ECO:0007669"/>
    <property type="project" value="UniProtKB-KW"/>
</dbReference>
<reference evidence="12" key="1">
    <citation type="submission" date="2025-08" db="UniProtKB">
        <authorList>
            <consortium name="RefSeq"/>
        </authorList>
    </citation>
    <scope>IDENTIFICATION</scope>
</reference>
<feature type="disulfide bond" evidence="9">
    <location>
        <begin position="127"/>
        <end position="135"/>
    </location>
</feature>
<dbReference type="InterPro" id="IPR037272">
    <property type="entry name" value="SNS_sf"/>
</dbReference>
<dbReference type="AlphaFoldDB" id="A0A7E5VHW7"/>
<gene>
    <name evidence="12" type="primary">LOC113494005</name>
</gene>
<evidence type="ECO:0000256" key="7">
    <source>
        <dbReference type="ARBA" id="ARBA00023136"/>
    </source>
</evidence>
<evidence type="ECO:0000256" key="4">
    <source>
        <dbReference type="ARBA" id="ARBA00022692"/>
    </source>
</evidence>
<feature type="binding site" evidence="8">
    <location>
        <position position="270"/>
    </location>
    <ligand>
        <name>Na(+)</name>
        <dbReference type="ChEBI" id="CHEBI:29101"/>
        <label>1</label>
    </ligand>
</feature>
<proteinExistence type="inferred from homology"/>
<feature type="transmembrane region" description="Helical" evidence="10">
    <location>
        <begin position="214"/>
        <end position="235"/>
    </location>
</feature>
<evidence type="ECO:0000256" key="3">
    <source>
        <dbReference type="ARBA" id="ARBA00022448"/>
    </source>
</evidence>
<name>A0A7E5VHW7_TRINI</name>
<feature type="transmembrane region" description="Helical" evidence="10">
    <location>
        <begin position="355"/>
        <end position="384"/>
    </location>
</feature>
<dbReference type="PRINTS" id="PR00176">
    <property type="entry name" value="NANEUSMPORT"/>
</dbReference>
<evidence type="ECO:0000256" key="10">
    <source>
        <dbReference type="SAM" id="Phobius"/>
    </source>
</evidence>
<evidence type="ECO:0000256" key="6">
    <source>
        <dbReference type="ARBA" id="ARBA00022989"/>
    </source>
</evidence>
<dbReference type="GO" id="GO:0006865">
    <property type="term" value="P:amino acid transport"/>
    <property type="evidence" value="ECO:0007669"/>
    <property type="project" value="TreeGrafter"/>
</dbReference>
<feature type="transmembrane region" description="Helical" evidence="10">
    <location>
        <begin position="396"/>
        <end position="421"/>
    </location>
</feature>
<feature type="transmembrane region" description="Helical" evidence="10">
    <location>
        <begin position="296"/>
        <end position="322"/>
    </location>
</feature>
<dbReference type="PANTHER" id="PTHR11616:SF240">
    <property type="entry name" value="BLOATED TUBULES, ISOFORM B-RELATED"/>
    <property type="match status" value="1"/>
</dbReference>
<keyword evidence="8" id="KW-0479">Metal-binding</keyword>
<dbReference type="PROSITE" id="PS50267">
    <property type="entry name" value="NA_NEUROTRAN_SYMP_3"/>
    <property type="match status" value="1"/>
</dbReference>
<feature type="transmembrane region" description="Helical" evidence="10">
    <location>
        <begin position="267"/>
        <end position="284"/>
    </location>
</feature>
<evidence type="ECO:0000256" key="2">
    <source>
        <dbReference type="ARBA" id="ARBA00006459"/>
    </source>
</evidence>
<feature type="transmembrane region" description="Helical" evidence="10">
    <location>
        <begin position="502"/>
        <end position="526"/>
    </location>
</feature>
<evidence type="ECO:0000256" key="1">
    <source>
        <dbReference type="ARBA" id="ARBA00004141"/>
    </source>
</evidence>
<dbReference type="GO" id="GO:0015293">
    <property type="term" value="F:symporter activity"/>
    <property type="evidence" value="ECO:0007669"/>
    <property type="project" value="UniProtKB-KW"/>
</dbReference>
<evidence type="ECO:0000256" key="8">
    <source>
        <dbReference type="PIRSR" id="PIRSR600175-1"/>
    </source>
</evidence>
<keyword evidence="8" id="KW-0915">Sodium</keyword>
<dbReference type="GeneID" id="113494005"/>
<dbReference type="Proteomes" id="UP000322000">
    <property type="component" value="Chromosome 5"/>
</dbReference>
<protein>
    <submittedName>
        <fullName evidence="12">Sodium- and chloride-dependent neutral and basic amino acid transporter B(0+)-like</fullName>
    </submittedName>
</protein>
<keyword evidence="3" id="KW-0813">Transport</keyword>
<feature type="transmembrane region" description="Helical" evidence="10">
    <location>
        <begin position="83"/>
        <end position="102"/>
    </location>
</feature>
<sequence>MSETKTETNWGTRQIYLMEMMSQTLGVNTMLYLPSTSATWGAAGHAIVLFVIYISVGIPLLYMEAVVGQFTGRDCLEVWNARAWLSHIGYFHIFWQVLYLIYLHTLNSFIMHYLLISFETPMPYYACGHWSMPDCDILNHNYSVNQDCLKLQQPLPYCKNLCNSFPEVQYWRFFVLGLNKEGYSITWRVGLASTILSVITFFSCLRGRQSMKWILIFVTIFPMAARVVFMIGSLLQKGLVVKFEEAVDADFSLFVEKFSLTNSISEVMYSLKVGTGLTFGCSSRTSFRAPCYSNTVLVVVVSALVLVLGVCSTAMMICPYAFKFDIKPTTVMAYPLANIFEKIPRFIHVYEATSFWLIICFAFIGVSALGLSINIVLSLTAIVAKRHLKLSKYPGLISFLFIFSVYILTTPLLGSSVYFLVDLKRHGNMIMLFLAMIENIVFVQWYGLERFSEDVHFMQGVPPRSSIKFSWFVLIVVLVYVFFSQFIIMFNERNTSLSSQVGCWMIIVIVGLGLIVTVVKLIIGVYKKKIRDLVRLDSTWGPKTEILKRSRAMFTAQAMTKEYMYRQYHLQAGILMRQKRSNVRICQRPGNLRIP</sequence>
<keyword evidence="5" id="KW-0769">Symport</keyword>
<dbReference type="Pfam" id="PF00209">
    <property type="entry name" value="SNF"/>
    <property type="match status" value="1"/>
</dbReference>
<dbReference type="InParanoid" id="A0A7E5VHW7"/>
<evidence type="ECO:0000313" key="12">
    <source>
        <dbReference type="RefSeq" id="XP_026727905.1"/>
    </source>
</evidence>
<dbReference type="PANTHER" id="PTHR11616">
    <property type="entry name" value="SODIUM/CHLORIDE DEPENDENT TRANSPORTER"/>
    <property type="match status" value="1"/>
</dbReference>
<organism evidence="11 12">
    <name type="scientific">Trichoplusia ni</name>
    <name type="common">Cabbage looper</name>
    <dbReference type="NCBI Taxonomy" id="7111"/>
    <lineage>
        <taxon>Eukaryota</taxon>
        <taxon>Metazoa</taxon>
        <taxon>Ecdysozoa</taxon>
        <taxon>Arthropoda</taxon>
        <taxon>Hexapoda</taxon>
        <taxon>Insecta</taxon>
        <taxon>Pterygota</taxon>
        <taxon>Neoptera</taxon>
        <taxon>Endopterygota</taxon>
        <taxon>Lepidoptera</taxon>
        <taxon>Glossata</taxon>
        <taxon>Ditrysia</taxon>
        <taxon>Noctuoidea</taxon>
        <taxon>Noctuidae</taxon>
        <taxon>Plusiinae</taxon>
        <taxon>Trichoplusia</taxon>
    </lineage>
</organism>
<comment type="subcellular location">
    <subcellularLocation>
        <location evidence="1">Membrane</location>
        <topology evidence="1">Multi-pass membrane protein</topology>
    </subcellularLocation>
</comment>
<keyword evidence="6 10" id="KW-1133">Transmembrane helix</keyword>
<keyword evidence="11" id="KW-1185">Reference proteome</keyword>
<comment type="similarity">
    <text evidence="2">Belongs to the sodium:neurotransmitter symporter (SNF) (TC 2.A.22) family.</text>
</comment>
<keyword evidence="9" id="KW-1015">Disulfide bond</keyword>
<evidence type="ECO:0000256" key="9">
    <source>
        <dbReference type="PIRSR" id="PIRSR600175-2"/>
    </source>
</evidence>
<feature type="transmembrane region" description="Helical" evidence="10">
    <location>
        <begin position="185"/>
        <end position="202"/>
    </location>
</feature>
<evidence type="ECO:0000313" key="11">
    <source>
        <dbReference type="Proteomes" id="UP000322000"/>
    </source>
</evidence>
<feature type="transmembrane region" description="Helical" evidence="10">
    <location>
        <begin position="40"/>
        <end position="62"/>
    </location>
</feature>
<feature type="transmembrane region" description="Helical" evidence="10">
    <location>
        <begin position="469"/>
        <end position="490"/>
    </location>
</feature>
<feature type="transmembrane region" description="Helical" evidence="10">
    <location>
        <begin position="427"/>
        <end position="448"/>
    </location>
</feature>